<proteinExistence type="predicted"/>
<comment type="caution">
    <text evidence="3">The sequence shown here is derived from an EMBL/GenBank/DDBJ whole genome shotgun (WGS) entry which is preliminary data.</text>
</comment>
<reference evidence="3" key="1">
    <citation type="journal article" date="2021" name="Nat. Commun.">
        <title>Genetic determinants of endophytism in the Arabidopsis root mycobiome.</title>
        <authorList>
            <person name="Mesny F."/>
            <person name="Miyauchi S."/>
            <person name="Thiergart T."/>
            <person name="Pickel B."/>
            <person name="Atanasova L."/>
            <person name="Karlsson M."/>
            <person name="Huettel B."/>
            <person name="Barry K.W."/>
            <person name="Haridas S."/>
            <person name="Chen C."/>
            <person name="Bauer D."/>
            <person name="Andreopoulos W."/>
            <person name="Pangilinan J."/>
            <person name="LaButti K."/>
            <person name="Riley R."/>
            <person name="Lipzen A."/>
            <person name="Clum A."/>
            <person name="Drula E."/>
            <person name="Henrissat B."/>
            <person name="Kohler A."/>
            <person name="Grigoriev I.V."/>
            <person name="Martin F.M."/>
            <person name="Hacquard S."/>
        </authorList>
    </citation>
    <scope>NUCLEOTIDE SEQUENCE</scope>
    <source>
        <strain evidence="3">MPI-CAGE-AT-0016</strain>
    </source>
</reference>
<organism evidence="3 4">
    <name type="scientific">Plectosphaerella cucumerina</name>
    <dbReference type="NCBI Taxonomy" id="40658"/>
    <lineage>
        <taxon>Eukaryota</taxon>
        <taxon>Fungi</taxon>
        <taxon>Dikarya</taxon>
        <taxon>Ascomycota</taxon>
        <taxon>Pezizomycotina</taxon>
        <taxon>Sordariomycetes</taxon>
        <taxon>Hypocreomycetidae</taxon>
        <taxon>Glomerellales</taxon>
        <taxon>Plectosphaerellaceae</taxon>
        <taxon>Plectosphaerella</taxon>
    </lineage>
</organism>
<feature type="compositionally biased region" description="Polar residues" evidence="1">
    <location>
        <begin position="368"/>
        <end position="377"/>
    </location>
</feature>
<dbReference type="AlphaFoldDB" id="A0A8K0T6H3"/>
<feature type="compositionally biased region" description="Basic and acidic residues" evidence="1">
    <location>
        <begin position="337"/>
        <end position="365"/>
    </location>
</feature>
<dbReference type="GO" id="GO:0006370">
    <property type="term" value="P:7-methylguanosine mRNA capping"/>
    <property type="evidence" value="ECO:0007669"/>
    <property type="project" value="TreeGrafter"/>
</dbReference>
<dbReference type="PROSITE" id="PS00383">
    <property type="entry name" value="TYR_PHOSPHATASE_1"/>
    <property type="match status" value="1"/>
</dbReference>
<evidence type="ECO:0000256" key="1">
    <source>
        <dbReference type="SAM" id="MobiDB-lite"/>
    </source>
</evidence>
<dbReference type="Gene3D" id="3.40.50.1820">
    <property type="entry name" value="alpha/beta hydrolase"/>
    <property type="match status" value="1"/>
</dbReference>
<dbReference type="FunFam" id="3.90.190.10:FF:000090">
    <property type="entry name" value="Dual specificity phosphatase catalytic domain protein"/>
    <property type="match status" value="1"/>
</dbReference>
<dbReference type="InterPro" id="IPR029021">
    <property type="entry name" value="Prot-tyrosine_phosphatase-like"/>
</dbReference>
<dbReference type="InterPro" id="IPR029058">
    <property type="entry name" value="AB_hydrolase_fold"/>
</dbReference>
<dbReference type="InterPro" id="IPR000387">
    <property type="entry name" value="Tyr_Pase_dom"/>
</dbReference>
<dbReference type="InterPro" id="IPR051029">
    <property type="entry name" value="mRNA_Capping_Enz/RNA_Phosphat"/>
</dbReference>
<dbReference type="EMBL" id="JAGPXD010000006">
    <property type="protein sequence ID" value="KAH7349768.1"/>
    <property type="molecule type" value="Genomic_DNA"/>
</dbReference>
<sequence>MADQQKSTEIAGWIDGPASRPHDPDETDPKLLRDHSEIRSFKTKRFTYPGVRVFYRRHPQADQLPQPSLPLLVFIHGLGGSIAQFHPLMTSLVHLSSTLAIDLPGCGRSELNPTDWDAYSYDALIELLDVIIEDYRKRDVEGTVVLIGQSMGSNLCARLASRTKPGRARISEHVVGYVGICPLSGPVPEEKAVWMRRLLYVPEWIFNLWRAWDQWGGPYSASVTRFAGTDGDLHFRKMQDRFNKQSRSPTFRRMAWGAVNKNADGTGGLQGEAMYAGIEVPVYLVGGEADDITPPSNIAKIEGYLAGAATSSPAAPSEDDFEIIGAGAAPVNPSTEPSDHMPTRIDDIREEDFSRDKRVLNRDESSLDDPSTPQESLATVPPQLRHPSKVVKSIVLPAPANHALIYQGCNVRILAGLISEFLQDHVTNRLSLGWQLQYLSREGKWDVKNLEKWRKVAAVSAPIGPPGAPVFRAMKTLREADEVHSPAVFVKQWGGIIKDVIDISHDQPVYDALTMEQAGIKYHKFATVSKIPPRDGEVETFIRLVDHMREQRKADEGENVEDPTLPDTSKRVIGVHCHYGFNRTGYFLVCYLVERCGFSVQEAIDTFATARPNGIRHSHFLDQLFVRYSGLKKEDAPAC</sequence>
<dbReference type="OrthoDB" id="428974at2759"/>
<feature type="domain" description="Tyrosine specific protein phosphatases" evidence="2">
    <location>
        <begin position="539"/>
        <end position="616"/>
    </location>
</feature>
<dbReference type="PANTHER" id="PTHR10367">
    <property type="entry name" value="MRNA-CAPPING ENZYME"/>
    <property type="match status" value="1"/>
</dbReference>
<dbReference type="PROSITE" id="PS50056">
    <property type="entry name" value="TYR_PHOSPHATASE_2"/>
    <property type="match status" value="1"/>
</dbReference>
<feature type="region of interest" description="Disordered" evidence="1">
    <location>
        <begin position="1"/>
        <end position="30"/>
    </location>
</feature>
<dbReference type="CDD" id="cd14502">
    <property type="entry name" value="RNA_5'-triphosphatase"/>
    <property type="match status" value="1"/>
</dbReference>
<dbReference type="SUPFAM" id="SSF53474">
    <property type="entry name" value="alpha/beta-Hydrolases"/>
    <property type="match status" value="1"/>
</dbReference>
<dbReference type="Pfam" id="PF00561">
    <property type="entry name" value="Abhydrolase_1"/>
    <property type="match status" value="1"/>
</dbReference>
<evidence type="ECO:0000313" key="3">
    <source>
        <dbReference type="EMBL" id="KAH7349768.1"/>
    </source>
</evidence>
<feature type="region of interest" description="Disordered" evidence="1">
    <location>
        <begin position="327"/>
        <end position="383"/>
    </location>
</feature>
<dbReference type="InterPro" id="IPR000340">
    <property type="entry name" value="Dual-sp_phosphatase_cat-dom"/>
</dbReference>
<dbReference type="SUPFAM" id="SSF52799">
    <property type="entry name" value="(Phosphotyrosine protein) phosphatases II"/>
    <property type="match status" value="1"/>
</dbReference>
<evidence type="ECO:0000313" key="4">
    <source>
        <dbReference type="Proteomes" id="UP000813385"/>
    </source>
</evidence>
<name>A0A8K0T6H3_9PEZI</name>
<accession>A0A8K0T6H3</accession>
<feature type="compositionally biased region" description="Basic and acidic residues" evidence="1">
    <location>
        <begin position="20"/>
        <end position="30"/>
    </location>
</feature>
<dbReference type="Gene3D" id="3.90.190.10">
    <property type="entry name" value="Protein tyrosine phosphatase superfamily"/>
    <property type="match status" value="1"/>
</dbReference>
<evidence type="ECO:0000259" key="2">
    <source>
        <dbReference type="PROSITE" id="PS50056"/>
    </source>
</evidence>
<dbReference type="Pfam" id="PF00782">
    <property type="entry name" value="DSPc"/>
    <property type="match status" value="1"/>
</dbReference>
<keyword evidence="4" id="KW-1185">Reference proteome</keyword>
<dbReference type="PANTHER" id="PTHR10367:SF25">
    <property type="entry name" value="DUAL SPECIFICITY PHOSPHATASE CATALYTIC DOMAIN PROTEIN (AFU_ORTHOLOGUE AFUA_1G03540)"/>
    <property type="match status" value="1"/>
</dbReference>
<dbReference type="Proteomes" id="UP000813385">
    <property type="component" value="Unassembled WGS sequence"/>
</dbReference>
<gene>
    <name evidence="3" type="ORF">B0T11DRAFT_134629</name>
</gene>
<dbReference type="GO" id="GO:0004484">
    <property type="term" value="F:mRNA guanylyltransferase activity"/>
    <property type="evidence" value="ECO:0007669"/>
    <property type="project" value="TreeGrafter"/>
</dbReference>
<dbReference type="InterPro" id="IPR016130">
    <property type="entry name" value="Tyr_Pase_AS"/>
</dbReference>
<protein>
    <submittedName>
        <fullName evidence="3">Dual specificity phosphatase</fullName>
    </submittedName>
</protein>
<dbReference type="InterPro" id="IPR000073">
    <property type="entry name" value="AB_hydrolase_1"/>
</dbReference>